<feature type="region of interest" description="Disordered" evidence="2">
    <location>
        <begin position="302"/>
        <end position="328"/>
    </location>
</feature>
<feature type="domain" description="RRM" evidence="3">
    <location>
        <begin position="354"/>
        <end position="425"/>
    </location>
</feature>
<dbReference type="Pfam" id="PF00076">
    <property type="entry name" value="RRM_1"/>
    <property type="match status" value="1"/>
</dbReference>
<feature type="compositionally biased region" description="Basic and acidic residues" evidence="2">
    <location>
        <begin position="461"/>
        <end position="471"/>
    </location>
</feature>
<feature type="compositionally biased region" description="Basic and acidic residues" evidence="2">
    <location>
        <begin position="423"/>
        <end position="453"/>
    </location>
</feature>
<feature type="compositionally biased region" description="Polar residues" evidence="2">
    <location>
        <begin position="222"/>
        <end position="245"/>
    </location>
</feature>
<reference evidence="4 5" key="1">
    <citation type="submission" date="2018-12" db="EMBL/GenBank/DDBJ databases">
        <title>Genome of Verticillium dahliae isolate Getta Getta.</title>
        <authorList>
            <person name="Gardiner D.M."/>
        </authorList>
    </citation>
    <scope>NUCLEOTIDE SEQUENCE [LARGE SCALE GENOMIC DNA]</scope>
    <source>
        <strain evidence="4 5">Getta Getta</strain>
    </source>
</reference>
<feature type="region of interest" description="Disordered" evidence="2">
    <location>
        <begin position="216"/>
        <end position="258"/>
    </location>
</feature>
<evidence type="ECO:0000256" key="2">
    <source>
        <dbReference type="SAM" id="MobiDB-lite"/>
    </source>
</evidence>
<feature type="region of interest" description="Disordered" evidence="2">
    <location>
        <begin position="668"/>
        <end position="711"/>
    </location>
</feature>
<feature type="compositionally biased region" description="Low complexity" evidence="2">
    <location>
        <begin position="676"/>
        <end position="698"/>
    </location>
</feature>
<dbReference type="EMBL" id="RSDZ01000203">
    <property type="protein sequence ID" value="RXG41592.1"/>
    <property type="molecule type" value="Genomic_DNA"/>
</dbReference>
<evidence type="ECO:0000313" key="5">
    <source>
        <dbReference type="Proteomes" id="UP000288725"/>
    </source>
</evidence>
<evidence type="ECO:0000259" key="3">
    <source>
        <dbReference type="PROSITE" id="PS50102"/>
    </source>
</evidence>
<feature type="region of interest" description="Disordered" evidence="2">
    <location>
        <begin position="423"/>
        <end position="544"/>
    </location>
</feature>
<dbReference type="InterPro" id="IPR035979">
    <property type="entry name" value="RBD_domain_sf"/>
</dbReference>
<evidence type="ECO:0000256" key="1">
    <source>
        <dbReference type="PROSITE-ProRule" id="PRU00176"/>
    </source>
</evidence>
<comment type="caution">
    <text evidence="4">The sequence shown here is derived from an EMBL/GenBank/DDBJ whole genome shotgun (WGS) entry which is preliminary data.</text>
</comment>
<dbReference type="PANTHER" id="PTHR23295">
    <property type="entry name" value="NUCLEAR RECEPTOR COACTIVATOR 5-RELATED"/>
    <property type="match status" value="1"/>
</dbReference>
<dbReference type="Proteomes" id="UP000288725">
    <property type="component" value="Unassembled WGS sequence"/>
</dbReference>
<feature type="compositionally biased region" description="Basic and acidic residues" evidence="2">
    <location>
        <begin position="529"/>
        <end position="539"/>
    </location>
</feature>
<dbReference type="GO" id="GO:0003723">
    <property type="term" value="F:RNA binding"/>
    <property type="evidence" value="ECO:0007669"/>
    <property type="project" value="UniProtKB-UniRule"/>
</dbReference>
<feature type="compositionally biased region" description="Low complexity" evidence="2">
    <location>
        <begin position="168"/>
        <end position="185"/>
    </location>
</feature>
<sequence>MPGSATPEIQATAADLSPVSPNPVHTVAPVVLPALQDTADMLDAMTEMPSVQEIRDAGLSLVSVSEPAPPLANTYNNQNINDNDSELDSLDEAYKGEEGDATGNTRQNEQEQPDAVEDDYLKSFDSPVQDELDTVAGQHHVSQAADSHTNHLSSDLLQNAQVVPDVDSPTTRQPPAAQPASQPTADTIISNGHPESANGDAQAIDISRLVAEMTAQADEHSVQQPTLSNTQPEPTQDMPPSTSASLPPKPPVTDGASLVLANPDDIHLLHQPHVVPNHPTHYATAGATGNFADAAHFQPALAPTSINAPPRPSSADFNKPPNEATDPNSLWEAFNADERKYMAEARWDKFPEGSRIFIGNLSSERVSKRDVFNIFRRYGPLAQISLKSAYGFVQYHTVDDAQGAMQNLQGAEVKGRKIHLEISRAQKKKGEDRNRSPDRGGRGGGRDTGRDSGQRGANGSNDRRGRDDRRQGRPASPRAGRDDGYGRDRGYQEPQYPPRGRSRTPPSHARHHDSYRRRSPSPANHRSRGHDYSHDDRLPLPRRHGSQIPDVQFLLLQEVNPEFVDWASRAFLDRGLKTDVMFLHPSMPRDAVIQRQVVEGVHAVVDLDIRANTTGRFSLRVFDRSSSGSTRFDEYQELEPHVAAELVVRAKTHAAPATAYHAPAPAQAYGGGGYGQQYPPQQQQQPPAHAYPSQPSHHQVPPGPAPSAAAAAGGFPAELLASLGHLDGATLQQLVAAVQNQQGAGPGTAVHGGMPQQVNGPVDVQAVLNNLRGGVAVTPAEGRAPAYGGGGYPPHGPGGLNAPSGPGGRPQPPASPDSASQVNTIMAQLAKFRQ</sequence>
<feature type="compositionally biased region" description="Basic residues" evidence="2">
    <location>
        <begin position="508"/>
        <end position="519"/>
    </location>
</feature>
<evidence type="ECO:0000313" key="4">
    <source>
        <dbReference type="EMBL" id="RXG41592.1"/>
    </source>
</evidence>
<dbReference type="InterPro" id="IPR012677">
    <property type="entry name" value="Nucleotide-bd_a/b_plait_sf"/>
</dbReference>
<keyword evidence="1" id="KW-0694">RNA-binding</keyword>
<feature type="region of interest" description="Disordered" evidence="2">
    <location>
        <begin position="165"/>
        <end position="199"/>
    </location>
</feature>
<dbReference type="InterPro" id="IPR052600">
    <property type="entry name" value="Nuc_rcpt_coact/corep"/>
</dbReference>
<gene>
    <name evidence="4" type="ORF">VDGE_00819</name>
</gene>
<protein>
    <recommendedName>
        <fullName evidence="3">RRM domain-containing protein</fullName>
    </recommendedName>
</protein>
<dbReference type="AlphaFoldDB" id="A0A444RKC5"/>
<feature type="compositionally biased region" description="Gly residues" evidence="2">
    <location>
        <begin position="787"/>
        <end position="799"/>
    </location>
</feature>
<dbReference type="SMART" id="SM00360">
    <property type="entry name" value="RRM"/>
    <property type="match status" value="1"/>
</dbReference>
<organism evidence="4 5">
    <name type="scientific">Verticillium dahliae</name>
    <name type="common">Verticillium wilt</name>
    <dbReference type="NCBI Taxonomy" id="27337"/>
    <lineage>
        <taxon>Eukaryota</taxon>
        <taxon>Fungi</taxon>
        <taxon>Dikarya</taxon>
        <taxon>Ascomycota</taxon>
        <taxon>Pezizomycotina</taxon>
        <taxon>Sordariomycetes</taxon>
        <taxon>Hypocreomycetidae</taxon>
        <taxon>Glomerellales</taxon>
        <taxon>Plectosphaerellaceae</taxon>
        <taxon>Verticillium</taxon>
    </lineage>
</organism>
<feature type="region of interest" description="Disordered" evidence="2">
    <location>
        <begin position="786"/>
        <end position="821"/>
    </location>
</feature>
<dbReference type="PANTHER" id="PTHR23295:SF6">
    <property type="entry name" value="NEOSIN, ISOFORM A"/>
    <property type="match status" value="1"/>
</dbReference>
<dbReference type="PROSITE" id="PS50102">
    <property type="entry name" value="RRM"/>
    <property type="match status" value="1"/>
</dbReference>
<dbReference type="SUPFAM" id="SSF54928">
    <property type="entry name" value="RNA-binding domain, RBD"/>
    <property type="match status" value="1"/>
</dbReference>
<accession>A0A444RKC5</accession>
<dbReference type="InterPro" id="IPR000504">
    <property type="entry name" value="RRM_dom"/>
</dbReference>
<proteinExistence type="predicted"/>
<dbReference type="Gene3D" id="3.30.70.330">
    <property type="match status" value="1"/>
</dbReference>
<feature type="region of interest" description="Disordered" evidence="2">
    <location>
        <begin position="1"/>
        <end position="23"/>
    </location>
</feature>
<name>A0A444RKC5_VERDA</name>
<feature type="compositionally biased region" description="Basic and acidic residues" evidence="2">
    <location>
        <begin position="479"/>
        <end position="491"/>
    </location>
</feature>